<dbReference type="Proteomes" id="UP001197114">
    <property type="component" value="Unassembled WGS sequence"/>
</dbReference>
<proteinExistence type="predicted"/>
<comment type="caution">
    <text evidence="2">The sequence shown here is derived from an EMBL/GenBank/DDBJ whole genome shotgun (WGS) entry which is preliminary data.</text>
</comment>
<gene>
    <name evidence="2" type="ORF">GKQ77_17785</name>
</gene>
<feature type="region of interest" description="Disordered" evidence="1">
    <location>
        <begin position="1"/>
        <end position="92"/>
    </location>
</feature>
<evidence type="ECO:0000313" key="3">
    <source>
        <dbReference type="Proteomes" id="UP001197114"/>
    </source>
</evidence>
<accession>A0ABS6YPN7</accession>
<reference evidence="2 3" key="1">
    <citation type="submission" date="2019-11" db="EMBL/GenBank/DDBJ databases">
        <authorList>
            <person name="Ay H."/>
        </authorList>
    </citation>
    <scope>NUCLEOTIDE SEQUENCE [LARGE SCALE GENOMIC DNA]</scope>
    <source>
        <strain evidence="2 3">BG9H</strain>
    </source>
</reference>
<organism evidence="2 3">
    <name type="scientific">Streptomyces anatolicus</name>
    <dbReference type="NCBI Taxonomy" id="2675858"/>
    <lineage>
        <taxon>Bacteria</taxon>
        <taxon>Bacillati</taxon>
        <taxon>Actinomycetota</taxon>
        <taxon>Actinomycetes</taxon>
        <taxon>Kitasatosporales</taxon>
        <taxon>Streptomycetaceae</taxon>
        <taxon>Streptomyces</taxon>
    </lineage>
</organism>
<dbReference type="EMBL" id="WMBF01000184">
    <property type="protein sequence ID" value="MBW5423396.1"/>
    <property type="molecule type" value="Genomic_DNA"/>
</dbReference>
<protein>
    <submittedName>
        <fullName evidence="2">Uncharacterized protein</fullName>
    </submittedName>
</protein>
<evidence type="ECO:0000313" key="2">
    <source>
        <dbReference type="EMBL" id="MBW5423396.1"/>
    </source>
</evidence>
<keyword evidence="3" id="KW-1185">Reference proteome</keyword>
<sequence length="92" mass="9303">MSSKTPGRRGFCCRWRPASSAAASEPPGSHTRLLEAPPPLGEPGGPLPQNGTASPASRSRSRAMPMHSATEAPSALIPPSSGPPEAANVHAG</sequence>
<evidence type="ECO:0000256" key="1">
    <source>
        <dbReference type="SAM" id="MobiDB-lite"/>
    </source>
</evidence>
<feature type="compositionally biased region" description="Low complexity" evidence="1">
    <location>
        <begin position="17"/>
        <end position="29"/>
    </location>
</feature>
<name>A0ABS6YPN7_9ACTN</name>
<feature type="compositionally biased region" description="Low complexity" evidence="1">
    <location>
        <begin position="53"/>
        <end position="69"/>
    </location>
</feature>